<evidence type="ECO:0000259" key="8">
    <source>
        <dbReference type="PROSITE" id="PS50928"/>
    </source>
</evidence>
<feature type="transmembrane region" description="Helical" evidence="7">
    <location>
        <begin position="243"/>
        <end position="261"/>
    </location>
</feature>
<feature type="transmembrane region" description="Helical" evidence="7">
    <location>
        <begin position="202"/>
        <end position="223"/>
    </location>
</feature>
<sequence>MSIADRNLALGSRIRTRSTATFPDWLRAVLPTLSFGAALAVSVVIPTRQEVDLLPYRIVLLAFIGYFALRISFSRLSSKRWQKVLYGAPFYSVLGVALAVWDLLTTKLDWLPLPFVPGLAQIIRVMTEDANTLLISTAYSLRLLVIGFLIGSFIGIVLGVLIGWYRKWSYWMFPVLKVMGVVPATALIPIAMIVVPSSFYAGVLLIVIAVCFPVAFMTSVGIANVQNTYFEAARTLGADERFLIFRVAIPGAMPSIFSGIYTATGISFATLVVSEMIGAKAGLGWYINWAKGWSNYAKVYVSIIIMAVTFSMVMAVIFRVRDRVLKWQKGLVK</sequence>
<evidence type="ECO:0000313" key="10">
    <source>
        <dbReference type="Proteomes" id="UP000033163"/>
    </source>
</evidence>
<dbReference type="InterPro" id="IPR000515">
    <property type="entry name" value="MetI-like"/>
</dbReference>
<evidence type="ECO:0000256" key="3">
    <source>
        <dbReference type="ARBA" id="ARBA00022475"/>
    </source>
</evidence>
<dbReference type="PROSITE" id="PS50928">
    <property type="entry name" value="ABC_TM1"/>
    <property type="match status" value="1"/>
</dbReference>
<dbReference type="Proteomes" id="UP000033163">
    <property type="component" value="Chromosome I"/>
</dbReference>
<keyword evidence="2 7" id="KW-0813">Transport</keyword>
<dbReference type="PANTHER" id="PTHR30151:SF0">
    <property type="entry name" value="ABC TRANSPORTER PERMEASE PROTEIN MJ0413-RELATED"/>
    <property type="match status" value="1"/>
</dbReference>
<dbReference type="GO" id="GO:0005886">
    <property type="term" value="C:plasma membrane"/>
    <property type="evidence" value="ECO:0007669"/>
    <property type="project" value="UniProtKB-SubCell"/>
</dbReference>
<dbReference type="InterPro" id="IPR035906">
    <property type="entry name" value="MetI-like_sf"/>
</dbReference>
<reference evidence="10" key="1">
    <citation type="submission" date="2015-03" db="EMBL/GenBank/DDBJ databases">
        <authorList>
            <person name="Wibberg D."/>
        </authorList>
    </citation>
    <scope>NUCLEOTIDE SEQUENCE [LARGE SCALE GENOMIC DNA]</scope>
</reference>
<dbReference type="Pfam" id="PF00528">
    <property type="entry name" value="BPD_transp_1"/>
    <property type="match status" value="1"/>
</dbReference>
<dbReference type="GO" id="GO:0055085">
    <property type="term" value="P:transmembrane transport"/>
    <property type="evidence" value="ECO:0007669"/>
    <property type="project" value="InterPro"/>
</dbReference>
<dbReference type="SUPFAM" id="SSF161098">
    <property type="entry name" value="MetI-like"/>
    <property type="match status" value="1"/>
</dbReference>
<evidence type="ECO:0000256" key="2">
    <source>
        <dbReference type="ARBA" id="ARBA00022448"/>
    </source>
</evidence>
<gene>
    <name evidence="9" type="ORF">PRIO_3904</name>
</gene>
<dbReference type="KEGG" id="pri:PRIO_3904"/>
<dbReference type="EMBL" id="LN831776">
    <property type="protein sequence ID" value="CQR56307.1"/>
    <property type="molecule type" value="Genomic_DNA"/>
</dbReference>
<dbReference type="PANTHER" id="PTHR30151">
    <property type="entry name" value="ALKANE SULFONATE ABC TRANSPORTER-RELATED, MEMBRANE SUBUNIT"/>
    <property type="match status" value="1"/>
</dbReference>
<feature type="transmembrane region" description="Helical" evidence="7">
    <location>
        <begin position="25"/>
        <end position="47"/>
    </location>
</feature>
<dbReference type="HOGENOM" id="CLU_046113_0_1_9"/>
<keyword evidence="4 7" id="KW-0812">Transmembrane</keyword>
<name>A0A0E4CXF5_9BACL</name>
<feature type="domain" description="ABC transmembrane type-1" evidence="8">
    <location>
        <begin position="137"/>
        <end position="318"/>
    </location>
</feature>
<organism evidence="9 10">
    <name type="scientific">Paenibacillus riograndensis SBR5</name>
    <dbReference type="NCBI Taxonomy" id="1073571"/>
    <lineage>
        <taxon>Bacteria</taxon>
        <taxon>Bacillati</taxon>
        <taxon>Bacillota</taxon>
        <taxon>Bacilli</taxon>
        <taxon>Bacillales</taxon>
        <taxon>Paenibacillaceae</taxon>
        <taxon>Paenibacillus</taxon>
        <taxon>Paenibacillus sonchi group</taxon>
    </lineage>
</organism>
<comment type="subcellular location">
    <subcellularLocation>
        <location evidence="1 7">Cell membrane</location>
        <topology evidence="1 7">Multi-pass membrane protein</topology>
    </subcellularLocation>
</comment>
<evidence type="ECO:0000256" key="4">
    <source>
        <dbReference type="ARBA" id="ARBA00022692"/>
    </source>
</evidence>
<proteinExistence type="inferred from homology"/>
<evidence type="ECO:0000313" key="9">
    <source>
        <dbReference type="EMBL" id="CQR56307.1"/>
    </source>
</evidence>
<feature type="transmembrane region" description="Helical" evidence="7">
    <location>
        <begin position="139"/>
        <end position="165"/>
    </location>
</feature>
<comment type="similarity">
    <text evidence="7">Belongs to the binding-protein-dependent transport system permease family.</text>
</comment>
<dbReference type="RefSeq" id="WP_052741492.1">
    <property type="nucleotide sequence ID" value="NZ_LN831776.1"/>
</dbReference>
<protein>
    <submittedName>
        <fullName evidence="9">Binding-protein-dependent transport system inner membrane protein</fullName>
    </submittedName>
</protein>
<feature type="transmembrane region" description="Helical" evidence="7">
    <location>
        <begin position="53"/>
        <end position="72"/>
    </location>
</feature>
<dbReference type="PATRIC" id="fig|1073571.4.peg.4169"/>
<evidence type="ECO:0000256" key="6">
    <source>
        <dbReference type="ARBA" id="ARBA00023136"/>
    </source>
</evidence>
<feature type="transmembrane region" description="Helical" evidence="7">
    <location>
        <begin position="84"/>
        <end position="104"/>
    </location>
</feature>
<feature type="transmembrane region" description="Helical" evidence="7">
    <location>
        <begin position="299"/>
        <end position="320"/>
    </location>
</feature>
<evidence type="ECO:0000256" key="7">
    <source>
        <dbReference type="RuleBase" id="RU363032"/>
    </source>
</evidence>
<evidence type="ECO:0000256" key="1">
    <source>
        <dbReference type="ARBA" id="ARBA00004651"/>
    </source>
</evidence>
<accession>A0A0E4CXF5</accession>
<feature type="transmembrane region" description="Helical" evidence="7">
    <location>
        <begin position="171"/>
        <end position="195"/>
    </location>
</feature>
<dbReference type="CDD" id="cd06261">
    <property type="entry name" value="TM_PBP2"/>
    <property type="match status" value="1"/>
</dbReference>
<keyword evidence="3" id="KW-1003">Cell membrane</keyword>
<dbReference type="AlphaFoldDB" id="A0A0E4CXF5"/>
<evidence type="ECO:0000256" key="5">
    <source>
        <dbReference type="ARBA" id="ARBA00022989"/>
    </source>
</evidence>
<keyword evidence="5 7" id="KW-1133">Transmembrane helix</keyword>
<dbReference type="Gene3D" id="1.10.3720.10">
    <property type="entry name" value="MetI-like"/>
    <property type="match status" value="1"/>
</dbReference>
<keyword evidence="6 7" id="KW-0472">Membrane</keyword>